<protein>
    <submittedName>
        <fullName evidence="1">Uncharacterized protein</fullName>
    </submittedName>
</protein>
<proteinExistence type="predicted"/>
<dbReference type="AlphaFoldDB" id="A0A7W5JSB3"/>
<dbReference type="RefSeq" id="WP_183336273.1">
    <property type="nucleotide sequence ID" value="NZ_JACHZG010000001.1"/>
</dbReference>
<accession>A0A7W5JSB3</accession>
<evidence type="ECO:0000313" key="2">
    <source>
        <dbReference type="Proteomes" id="UP000565572"/>
    </source>
</evidence>
<gene>
    <name evidence="1" type="ORF">FHX39_000351</name>
</gene>
<organism evidence="1 2">
    <name type="scientific">Microlunatus antarcticus</name>
    <dbReference type="NCBI Taxonomy" id="53388"/>
    <lineage>
        <taxon>Bacteria</taxon>
        <taxon>Bacillati</taxon>
        <taxon>Actinomycetota</taxon>
        <taxon>Actinomycetes</taxon>
        <taxon>Propionibacteriales</taxon>
        <taxon>Propionibacteriaceae</taxon>
        <taxon>Microlunatus</taxon>
    </lineage>
</organism>
<evidence type="ECO:0000313" key="1">
    <source>
        <dbReference type="EMBL" id="MBB3325407.1"/>
    </source>
</evidence>
<reference evidence="1 2" key="1">
    <citation type="submission" date="2020-08" db="EMBL/GenBank/DDBJ databases">
        <title>Sequencing the genomes of 1000 actinobacteria strains.</title>
        <authorList>
            <person name="Klenk H.-P."/>
        </authorList>
    </citation>
    <scope>NUCLEOTIDE SEQUENCE [LARGE SCALE GENOMIC DNA]</scope>
    <source>
        <strain evidence="1 2">DSM 11053</strain>
    </source>
</reference>
<dbReference type="Proteomes" id="UP000565572">
    <property type="component" value="Unassembled WGS sequence"/>
</dbReference>
<dbReference type="EMBL" id="JACHZG010000001">
    <property type="protein sequence ID" value="MBB3325407.1"/>
    <property type="molecule type" value="Genomic_DNA"/>
</dbReference>
<name>A0A7W5JSB3_9ACTN</name>
<comment type="caution">
    <text evidence="1">The sequence shown here is derived from an EMBL/GenBank/DDBJ whole genome shotgun (WGS) entry which is preliminary data.</text>
</comment>
<sequence>MTEHQVLGPATAGWSDYVGTAAAEDAVATLGSPSLYELAGVDRERWTILGVDIAVDESTAVTVYAFDRTTHGVVSVEEIERLGWDSGQIPVTAFAVDDAHVEAFVEDAFKRLTVRLVSRAVRDQALVVQE</sequence>
<keyword evidence="2" id="KW-1185">Reference proteome</keyword>